<feature type="transmembrane region" description="Helical" evidence="9">
    <location>
        <begin position="494"/>
        <end position="517"/>
    </location>
</feature>
<dbReference type="GO" id="GO:0005886">
    <property type="term" value="C:plasma membrane"/>
    <property type="evidence" value="ECO:0007669"/>
    <property type="project" value="TreeGrafter"/>
</dbReference>
<feature type="transmembrane region" description="Helical" evidence="9">
    <location>
        <begin position="73"/>
        <end position="91"/>
    </location>
</feature>
<keyword evidence="4 9" id="KW-1133">Transmembrane helix</keyword>
<dbReference type="InterPro" id="IPR004766">
    <property type="entry name" value="TM_rcpt_patched"/>
</dbReference>
<feature type="region of interest" description="Disordered" evidence="8">
    <location>
        <begin position="1391"/>
        <end position="1426"/>
    </location>
</feature>
<feature type="transmembrane region" description="Helical" evidence="9">
    <location>
        <begin position="1170"/>
        <end position="1190"/>
    </location>
</feature>
<evidence type="ECO:0000256" key="9">
    <source>
        <dbReference type="SAM" id="Phobius"/>
    </source>
</evidence>
<reference evidence="11" key="2">
    <citation type="journal article" date="2021" name="World Allergy Organ. J.">
        <title>Chromosome-level assembly of Dermatophagoides farinae genome and transcriptome reveals two novel allergens Der f 37 and Der f 39.</title>
        <authorList>
            <person name="Chen J."/>
            <person name="Cai Z."/>
            <person name="Fan D."/>
            <person name="Hu J."/>
            <person name="Hou Y."/>
            <person name="He Y."/>
            <person name="Zhang Z."/>
            <person name="Zhao Z."/>
            <person name="Gao P."/>
            <person name="Hu W."/>
            <person name="Sun J."/>
            <person name="Li J."/>
            <person name="Ji K."/>
        </authorList>
    </citation>
    <scope>NUCLEOTIDE SEQUENCE</scope>
    <source>
        <strain evidence="11">JKM2019</strain>
    </source>
</reference>
<feature type="transmembrane region" description="Helical" evidence="9">
    <location>
        <begin position="599"/>
        <end position="620"/>
    </location>
</feature>
<evidence type="ECO:0000259" key="10">
    <source>
        <dbReference type="PROSITE" id="PS50156"/>
    </source>
</evidence>
<dbReference type="CDD" id="cd06174">
    <property type="entry name" value="MFS"/>
    <property type="match status" value="1"/>
</dbReference>
<dbReference type="PROSITE" id="PS50156">
    <property type="entry name" value="SSD"/>
    <property type="match status" value="1"/>
</dbReference>
<dbReference type="EMBL" id="SDOV01000003">
    <property type="protein sequence ID" value="KAH7642956.1"/>
    <property type="molecule type" value="Genomic_DNA"/>
</dbReference>
<reference evidence="11" key="1">
    <citation type="submission" date="2020-06" db="EMBL/GenBank/DDBJ databases">
        <authorList>
            <person name="Ji K."/>
            <person name="Li J."/>
        </authorList>
    </citation>
    <scope>NUCLEOTIDE SEQUENCE</scope>
    <source>
        <strain evidence="11">JKM2019</strain>
        <tissue evidence="11">Whole body</tissue>
    </source>
</reference>
<sequence length="1609" mass="182177">MSNNNRTRKSWIKVKQSSAKSPDILTRPSWFDAELALNQIEKGKANGNGTSLWLRFMIQARFFELGLWIQRKAGAIMFIASLILVVCLAGLKSVHIEDNVEKLWIEDGGRLEKELQYVRNVLGDGYGTTDQIVIQTPKNEYGTVLNSSALLFHLKVMRTAITTSVEMFDATWNLKDICYTPSSPYFDKHHLDSLLENIFPCSIITPLDCFWEGSKLLGPEIPVKIPGYNQQVQWTNLNPQQMVDIMITLMKQSIESSGATIDSNNQIDNNNGGSSSGINPILEPLETIRKFMKRAGITSAYQSKPCLDPHDLNCPLSAPNKQSGQSPNIGYELTDGCYGFATKYMHWIEDLIVGGIAKNRSGHIIRAKALQSIIQLMGEQNLFEYHQRTIKVQHVMDWSIDKARAILHAWQRKFSEELKKFMVETDFVGSQQYDVHHFTSASLTDIMRNFSQVNFFRLAIGYILMLLHAGLSLSRWRNKHHQRLERSQSILGMLGVLLIGLAVASGLGVCALIGLAFNATTTQIVPLLASGLSIDNMFLLAHLYTTDFMINFVPHQYRTAECLKQAGFNILLSSIGNIVAFCSAAIIPIPALRCFCLQTAILITFTSIAVIVLFPAIASIDLRFRSLYLQSTTITNTQQYQQVKTSSFLINMCFYLFCCRTPQFQQQQQQQQQQNNKILITSVCKTHPVSNLQQQSSQTSEITTESSKLSSSSLFKQPYQYKQPYNYAYLNSIQPMTNNHDNVKRNSSSSSKTTTTICRCQHRTTSFVCDNDNDVNVDDNEMIRQCNNCGGDLRTQCDGQNNDDHHEEFQETTPIAPSLSSDPKPQIFNKIQSDISSLKPSTIKLFKFSTTHVIEHYIAPVLKRRPIKVLVLLCYLVLIVISVIGITKVNDGLDLTDIVPHGTNEYRFLELRRQYFSYYNIFAVTKGNFDYPNGQRLLYDYHQTFNRIGAIIKNDDGGLPDFWLPMFRDWLKELQDAFDYDRKRGCITRERWYPNATSESILAYKLLVQTGRPDNPVDKSLLLSARLVDSQGIINPKAFYNYLTAWVSNDVMSYGASQAAFKPEPRQWIHETNDVELKIPKSPPLIFTQIPFNLNNIRSTEEIVQTIQDVRMVCQRFEERGLPNFPTGIPFTYWEQYLGLRFYMIVALLAVLIGIFFATLILTCSLWTPMIIVAHLVVNVMILFGFIGWIGIKLSALPAVILIVSIGISLNPLIHITISFNTALGNRNQRMSMALQHMANPVLHGIVSTLFGLIMLSFSEFDFIIRYFFMVLGASILIITINSFILLPIILSIIGPKSELQSLEHEDRISTPSPPPSPIILPWPPLSINQHNHHHSNNGGIGGHSSSNDRYIEALMLETAGIGRRNGRKSPSLINRTPSSLFNRYRQQRKELQRMHSQLSLSTISEEPSSYQSTPTPTTTPIPHTNHNRTTNIATIQPAAAAQPIVVHPEFVVETTITNNNNNPKTSTTPTSEIGSTTTTDSPSPSMSTDDNNSRANYHHYQPIFMSQPPPSYHHNTSHNQQTTTTTGHEYHFYPGQSVTVNHPHHQQQQVRRFQQHQQQPSQSNIGNANTTASTYQQQQSSTVMNQSTNLHYNPHHHHYQQQQQQQWR</sequence>
<keyword evidence="5 9" id="KW-0472">Membrane</keyword>
<feature type="transmembrane region" description="Helical" evidence="9">
    <location>
        <begin position="566"/>
        <end position="587"/>
    </location>
</feature>
<feature type="compositionally biased region" description="Low complexity" evidence="8">
    <location>
        <begin position="1414"/>
        <end position="1426"/>
    </location>
</feature>
<comment type="subcellular location">
    <subcellularLocation>
        <location evidence="1">Membrane</location>
        <topology evidence="1">Multi-pass membrane protein</topology>
    </subcellularLocation>
</comment>
<dbReference type="InterPro" id="IPR053958">
    <property type="entry name" value="HMGCR/SNAP/NPC1-like_SSD"/>
</dbReference>
<keyword evidence="3 9" id="KW-0812">Transmembrane</keyword>
<proteinExistence type="inferred from homology"/>
<feature type="compositionally biased region" description="Polar residues" evidence="8">
    <location>
        <begin position="1395"/>
        <end position="1413"/>
    </location>
</feature>
<dbReference type="NCBIfam" id="TIGR00918">
    <property type="entry name" value="2A060602"/>
    <property type="match status" value="1"/>
</dbReference>
<feature type="transmembrane region" description="Helical" evidence="9">
    <location>
        <begin position="523"/>
        <end position="545"/>
    </location>
</feature>
<feature type="transmembrane region" description="Helical" evidence="9">
    <location>
        <begin position="1239"/>
        <end position="1258"/>
    </location>
</feature>
<comment type="caution">
    <text evidence="11">The sequence shown here is derived from an EMBL/GenBank/DDBJ whole genome shotgun (WGS) entry which is preliminary data.</text>
</comment>
<comment type="similarity">
    <text evidence="2">Belongs to the patched family.</text>
</comment>
<dbReference type="Proteomes" id="UP000828236">
    <property type="component" value="Unassembled WGS sequence"/>
</dbReference>
<protein>
    <submittedName>
        <fullName evidence="11">Patched-like protein</fullName>
    </submittedName>
</protein>
<feature type="compositionally biased region" description="Low complexity" evidence="8">
    <location>
        <begin position="1457"/>
        <end position="1491"/>
    </location>
</feature>
<dbReference type="PANTHER" id="PTHR46022:SF1">
    <property type="entry name" value="PROTEIN PATCHED"/>
    <property type="match status" value="1"/>
</dbReference>
<feature type="domain" description="SSD" evidence="10">
    <location>
        <begin position="454"/>
        <end position="620"/>
    </location>
</feature>
<dbReference type="SUPFAM" id="SSF82866">
    <property type="entry name" value="Multidrug efflux transporter AcrB transmembrane domain"/>
    <property type="match status" value="2"/>
</dbReference>
<accession>A0A9D4P1D1</accession>
<feature type="transmembrane region" description="Helical" evidence="9">
    <location>
        <begin position="1264"/>
        <end position="1291"/>
    </location>
</feature>
<name>A0A9D4P1D1_DERFA</name>
<feature type="compositionally biased region" description="Low complexity" evidence="8">
    <location>
        <begin position="1547"/>
        <end position="1583"/>
    </location>
</feature>
<dbReference type="Gene3D" id="1.20.1640.10">
    <property type="entry name" value="Multidrug efflux transporter AcrB transmembrane domain"/>
    <property type="match status" value="2"/>
</dbReference>
<evidence type="ECO:0000256" key="1">
    <source>
        <dbReference type="ARBA" id="ARBA00004141"/>
    </source>
</evidence>
<dbReference type="Pfam" id="PF12349">
    <property type="entry name" value="Sterol-sensing"/>
    <property type="match status" value="1"/>
</dbReference>
<evidence type="ECO:0000256" key="2">
    <source>
        <dbReference type="ARBA" id="ARBA00005585"/>
    </source>
</evidence>
<evidence type="ECO:0000256" key="6">
    <source>
        <dbReference type="ARBA" id="ARBA00023170"/>
    </source>
</evidence>
<dbReference type="GO" id="GO:0045879">
    <property type="term" value="P:negative regulation of smoothened signaling pathway"/>
    <property type="evidence" value="ECO:0007669"/>
    <property type="project" value="TreeGrafter"/>
</dbReference>
<dbReference type="GO" id="GO:0005119">
    <property type="term" value="F:smoothened binding"/>
    <property type="evidence" value="ECO:0007669"/>
    <property type="project" value="TreeGrafter"/>
</dbReference>
<feature type="compositionally biased region" description="Low complexity" evidence="8">
    <location>
        <begin position="1514"/>
        <end position="1527"/>
    </location>
</feature>
<feature type="transmembrane region" description="Helical" evidence="9">
    <location>
        <begin position="1142"/>
        <end position="1163"/>
    </location>
</feature>
<evidence type="ECO:0000256" key="5">
    <source>
        <dbReference type="ARBA" id="ARBA00023136"/>
    </source>
</evidence>
<feature type="transmembrane region" description="Helical" evidence="9">
    <location>
        <begin position="455"/>
        <end position="473"/>
    </location>
</feature>
<feature type="region of interest" description="Disordered" evidence="8">
    <location>
        <begin position="1457"/>
        <end position="1609"/>
    </location>
</feature>
<organism evidence="11">
    <name type="scientific">Dermatophagoides farinae</name>
    <name type="common">American house dust mite</name>
    <dbReference type="NCBI Taxonomy" id="6954"/>
    <lineage>
        <taxon>Eukaryota</taxon>
        <taxon>Metazoa</taxon>
        <taxon>Ecdysozoa</taxon>
        <taxon>Arthropoda</taxon>
        <taxon>Chelicerata</taxon>
        <taxon>Arachnida</taxon>
        <taxon>Acari</taxon>
        <taxon>Acariformes</taxon>
        <taxon>Sarcoptiformes</taxon>
        <taxon>Astigmata</taxon>
        <taxon>Psoroptidia</taxon>
        <taxon>Analgoidea</taxon>
        <taxon>Pyroglyphidae</taxon>
        <taxon>Dermatophagoidinae</taxon>
        <taxon>Dermatophagoides</taxon>
    </lineage>
</organism>
<evidence type="ECO:0000256" key="4">
    <source>
        <dbReference type="ARBA" id="ARBA00022989"/>
    </source>
</evidence>
<keyword evidence="6" id="KW-0675">Receptor</keyword>
<evidence type="ECO:0000313" key="11">
    <source>
        <dbReference type="EMBL" id="KAH7642956.1"/>
    </source>
</evidence>
<evidence type="ECO:0000256" key="7">
    <source>
        <dbReference type="ARBA" id="ARBA00023180"/>
    </source>
</evidence>
<dbReference type="InterPro" id="IPR000731">
    <property type="entry name" value="SSD"/>
</dbReference>
<dbReference type="PANTHER" id="PTHR46022">
    <property type="entry name" value="PROTEIN PATCHED"/>
    <property type="match status" value="1"/>
</dbReference>
<dbReference type="GO" id="GO:0008158">
    <property type="term" value="F:hedgehog receptor activity"/>
    <property type="evidence" value="ECO:0007669"/>
    <property type="project" value="InterPro"/>
</dbReference>
<evidence type="ECO:0000256" key="8">
    <source>
        <dbReference type="SAM" id="MobiDB-lite"/>
    </source>
</evidence>
<dbReference type="GO" id="GO:0097108">
    <property type="term" value="F:hedgehog family protein binding"/>
    <property type="evidence" value="ECO:0007669"/>
    <property type="project" value="TreeGrafter"/>
</dbReference>
<gene>
    <name evidence="11" type="ORF">HUG17_9647</name>
</gene>
<keyword evidence="7" id="KW-0325">Glycoprotein</keyword>
<evidence type="ECO:0000256" key="3">
    <source>
        <dbReference type="ARBA" id="ARBA00022692"/>
    </source>
</evidence>
<feature type="transmembrane region" description="Helical" evidence="9">
    <location>
        <begin position="1196"/>
        <end position="1218"/>
    </location>
</feature>
<feature type="transmembrane region" description="Helical" evidence="9">
    <location>
        <begin position="869"/>
        <end position="887"/>
    </location>
</feature>